<dbReference type="Proteomes" id="UP000238322">
    <property type="component" value="Unassembled WGS sequence"/>
</dbReference>
<dbReference type="OrthoDB" id="285859at2"/>
<gene>
    <name evidence="2" type="ORF">C5Y83_11640</name>
</gene>
<keyword evidence="1" id="KW-0472">Membrane</keyword>
<evidence type="ECO:0000313" key="2">
    <source>
        <dbReference type="EMBL" id="PQO34185.1"/>
    </source>
</evidence>
<organism evidence="2 3">
    <name type="scientific">Blastopirellula marina</name>
    <dbReference type="NCBI Taxonomy" id="124"/>
    <lineage>
        <taxon>Bacteria</taxon>
        <taxon>Pseudomonadati</taxon>
        <taxon>Planctomycetota</taxon>
        <taxon>Planctomycetia</taxon>
        <taxon>Pirellulales</taxon>
        <taxon>Pirellulaceae</taxon>
        <taxon>Blastopirellula</taxon>
    </lineage>
</organism>
<feature type="transmembrane region" description="Helical" evidence="1">
    <location>
        <begin position="62"/>
        <end position="81"/>
    </location>
</feature>
<reference evidence="2 3" key="1">
    <citation type="submission" date="2018-02" db="EMBL/GenBank/DDBJ databases">
        <title>Comparative genomes isolates from brazilian mangrove.</title>
        <authorList>
            <person name="Araujo J.E."/>
            <person name="Taketani R.G."/>
            <person name="Silva M.C.P."/>
            <person name="Loureco M.V."/>
            <person name="Andreote F.D."/>
        </authorList>
    </citation>
    <scope>NUCLEOTIDE SEQUENCE [LARGE SCALE GENOMIC DNA]</scope>
    <source>
        <strain evidence="2 3">Hex-1 MGV</strain>
    </source>
</reference>
<keyword evidence="1" id="KW-0812">Transmembrane</keyword>
<proteinExistence type="predicted"/>
<feature type="transmembrane region" description="Helical" evidence="1">
    <location>
        <begin position="87"/>
        <end position="107"/>
    </location>
</feature>
<comment type="caution">
    <text evidence="2">The sequence shown here is derived from an EMBL/GenBank/DDBJ whole genome shotgun (WGS) entry which is preliminary data.</text>
</comment>
<sequence length="155" mass="16744">MTRSDLPTFVCPECGAENNSFANVCWICRSPLYQGKEELIDAELVPPEVAARQSKFGHGLSIWAFVLLVFATVLITFGMLASSFDGIIPFLLIVVPLVVAVSAFMLRGSRSENPVLQKLSLALSAVVATIGTVILLMIATIIALFAFCLMLLSIH</sequence>
<keyword evidence="1" id="KW-1133">Transmembrane helix</keyword>
<evidence type="ECO:0000313" key="3">
    <source>
        <dbReference type="Proteomes" id="UP000238322"/>
    </source>
</evidence>
<protein>
    <submittedName>
        <fullName evidence="2">Uncharacterized protein</fullName>
    </submittedName>
</protein>
<dbReference type="AlphaFoldDB" id="A0A2S8FPR7"/>
<accession>A0A2S8FPR7</accession>
<evidence type="ECO:0000256" key="1">
    <source>
        <dbReference type="SAM" id="Phobius"/>
    </source>
</evidence>
<name>A0A2S8FPR7_9BACT</name>
<dbReference type="RefSeq" id="WP_105329914.1">
    <property type="nucleotide sequence ID" value="NZ_PUHY01000010.1"/>
</dbReference>
<dbReference type="EMBL" id="PUHY01000010">
    <property type="protein sequence ID" value="PQO34185.1"/>
    <property type="molecule type" value="Genomic_DNA"/>
</dbReference>
<feature type="transmembrane region" description="Helical" evidence="1">
    <location>
        <begin position="119"/>
        <end position="152"/>
    </location>
</feature>